<gene>
    <name evidence="4" type="ORF">Csa_6G054340</name>
</gene>
<reference evidence="4 5" key="3">
    <citation type="journal article" date="2010" name="BMC Genomics">
        <title>Transcriptome sequencing and comparative analysis of cucumber flowers with different sex types.</title>
        <authorList>
            <person name="Guo S."/>
            <person name="Zheng Y."/>
            <person name="Joung J.G."/>
            <person name="Liu S."/>
            <person name="Zhang Z."/>
            <person name="Crasta O.R."/>
            <person name="Sobral B.W."/>
            <person name="Xu Y."/>
            <person name="Huang S."/>
            <person name="Fei Z."/>
        </authorList>
    </citation>
    <scope>NUCLEOTIDE SEQUENCE [LARGE SCALE GENOMIC DNA]</scope>
    <source>
        <strain evidence="5">cv. 9930</strain>
    </source>
</reference>
<evidence type="ECO:0000256" key="2">
    <source>
        <dbReference type="SAM" id="SignalP"/>
    </source>
</evidence>
<feature type="signal peptide" evidence="2">
    <location>
        <begin position="1"/>
        <end position="26"/>
    </location>
</feature>
<reference evidence="4 5" key="4">
    <citation type="journal article" date="2011" name="BMC Genomics">
        <title>RNA-Seq improves annotation of protein-coding genes in the cucumber genome.</title>
        <authorList>
            <person name="Li Z."/>
            <person name="Zhang Z."/>
            <person name="Yan P."/>
            <person name="Huang S."/>
            <person name="Fei Z."/>
            <person name="Lin K."/>
        </authorList>
    </citation>
    <scope>NUCLEOTIDE SEQUENCE [LARGE SCALE GENOMIC DNA]</scope>
    <source>
        <strain evidence="5">cv. 9930</strain>
    </source>
</reference>
<protein>
    <recommendedName>
        <fullName evidence="3">Prolamin-like domain-containing protein</fullName>
    </recommendedName>
</protein>
<evidence type="ECO:0000313" key="5">
    <source>
        <dbReference type="Proteomes" id="UP000029981"/>
    </source>
</evidence>
<name>A0A0A0KEB8_CUCSA</name>
<dbReference type="Proteomes" id="UP000029981">
    <property type="component" value="Chromosome 6"/>
</dbReference>
<keyword evidence="1 2" id="KW-0732">Signal</keyword>
<feature type="chain" id="PRO_5001965175" description="Prolamin-like domain-containing protein" evidence="2">
    <location>
        <begin position="27"/>
        <end position="132"/>
    </location>
</feature>
<feature type="domain" description="Prolamin-like" evidence="3">
    <location>
        <begin position="53"/>
        <end position="120"/>
    </location>
</feature>
<dbReference type="Pfam" id="PF05617">
    <property type="entry name" value="Prolamin_like"/>
    <property type="match status" value="1"/>
</dbReference>
<accession>A0A0A0KEB8</accession>
<evidence type="ECO:0000313" key="4">
    <source>
        <dbReference type="EMBL" id="KGN46111.1"/>
    </source>
</evidence>
<sequence length="132" mass="15209">MANKTNAMRAMVILLSAINLAKLVQSSGVDEDYNSSIWNDWLDEDRAFTLRPCLDRMRSAKCQVELYNYYFNISKKELDLNCCVFVKVMGKKCAQAFTFWYQFPGLEIYEPNPMKVYNNCATRLSAPPPTPI</sequence>
<proteinExistence type="predicted"/>
<dbReference type="EMBL" id="CM002927">
    <property type="protein sequence ID" value="KGN46111.1"/>
    <property type="molecule type" value="Genomic_DNA"/>
</dbReference>
<evidence type="ECO:0000256" key="1">
    <source>
        <dbReference type="ARBA" id="ARBA00022729"/>
    </source>
</evidence>
<reference evidence="4 5" key="2">
    <citation type="journal article" date="2009" name="PLoS ONE">
        <title>An integrated genetic and cytogenetic map of the cucumber genome.</title>
        <authorList>
            <person name="Ren Y."/>
            <person name="Zhang Z."/>
            <person name="Liu J."/>
            <person name="Staub J.E."/>
            <person name="Han Y."/>
            <person name="Cheng Z."/>
            <person name="Li X."/>
            <person name="Lu J."/>
            <person name="Miao H."/>
            <person name="Kang H."/>
            <person name="Xie B."/>
            <person name="Gu X."/>
            <person name="Wang X."/>
            <person name="Du Y."/>
            <person name="Jin W."/>
            <person name="Huang S."/>
        </authorList>
    </citation>
    <scope>NUCLEOTIDE SEQUENCE [LARGE SCALE GENOMIC DNA]</scope>
    <source>
        <strain evidence="5">cv. 9930</strain>
    </source>
</reference>
<dbReference type="Gramene" id="KGN46111">
    <property type="protein sequence ID" value="KGN46111"/>
    <property type="gene ID" value="Csa_6G054340"/>
</dbReference>
<evidence type="ECO:0000259" key="3">
    <source>
        <dbReference type="Pfam" id="PF05617"/>
    </source>
</evidence>
<reference evidence="4 5" key="1">
    <citation type="journal article" date="2009" name="Nat. Genet.">
        <title>The genome of the cucumber, Cucumis sativus L.</title>
        <authorList>
            <person name="Huang S."/>
            <person name="Li R."/>
            <person name="Zhang Z."/>
            <person name="Li L."/>
            <person name="Gu X."/>
            <person name="Fan W."/>
            <person name="Lucas W.J."/>
            <person name="Wang X."/>
            <person name="Xie B."/>
            <person name="Ni P."/>
            <person name="Ren Y."/>
            <person name="Zhu H."/>
            <person name="Li J."/>
            <person name="Lin K."/>
            <person name="Jin W."/>
            <person name="Fei Z."/>
            <person name="Li G."/>
            <person name="Staub J."/>
            <person name="Kilian A."/>
            <person name="van der Vossen E.A."/>
            <person name="Wu Y."/>
            <person name="Guo J."/>
            <person name="He J."/>
            <person name="Jia Z."/>
            <person name="Ren Y."/>
            <person name="Tian G."/>
            <person name="Lu Y."/>
            <person name="Ruan J."/>
            <person name="Qian W."/>
            <person name="Wang M."/>
            <person name="Huang Q."/>
            <person name="Li B."/>
            <person name="Xuan Z."/>
            <person name="Cao J."/>
            <person name="Asan"/>
            <person name="Wu Z."/>
            <person name="Zhang J."/>
            <person name="Cai Q."/>
            <person name="Bai Y."/>
            <person name="Zhao B."/>
            <person name="Han Y."/>
            <person name="Li Y."/>
            <person name="Li X."/>
            <person name="Wang S."/>
            <person name="Shi Q."/>
            <person name="Liu S."/>
            <person name="Cho W.K."/>
            <person name="Kim J.Y."/>
            <person name="Xu Y."/>
            <person name="Heller-Uszynska K."/>
            <person name="Miao H."/>
            <person name="Cheng Z."/>
            <person name="Zhang S."/>
            <person name="Wu J."/>
            <person name="Yang Y."/>
            <person name="Kang H."/>
            <person name="Li M."/>
            <person name="Liang H."/>
            <person name="Ren X."/>
            <person name="Shi Z."/>
            <person name="Wen M."/>
            <person name="Jian M."/>
            <person name="Yang H."/>
            <person name="Zhang G."/>
            <person name="Yang Z."/>
            <person name="Chen R."/>
            <person name="Liu S."/>
            <person name="Li J."/>
            <person name="Ma L."/>
            <person name="Liu H."/>
            <person name="Zhou Y."/>
            <person name="Zhao J."/>
            <person name="Fang X."/>
            <person name="Li G."/>
            <person name="Fang L."/>
            <person name="Li Y."/>
            <person name="Liu D."/>
            <person name="Zheng H."/>
            <person name="Zhang Y."/>
            <person name="Qin N."/>
            <person name="Li Z."/>
            <person name="Yang G."/>
            <person name="Yang S."/>
            <person name="Bolund L."/>
            <person name="Kristiansen K."/>
            <person name="Zheng H."/>
            <person name="Li S."/>
            <person name="Zhang X."/>
            <person name="Yang H."/>
            <person name="Wang J."/>
            <person name="Sun R."/>
            <person name="Zhang B."/>
            <person name="Jiang S."/>
            <person name="Wang J."/>
            <person name="Du Y."/>
            <person name="Li S."/>
        </authorList>
    </citation>
    <scope>NUCLEOTIDE SEQUENCE [LARGE SCALE GENOMIC DNA]</scope>
    <source>
        <strain evidence="5">cv. 9930</strain>
    </source>
</reference>
<keyword evidence="5" id="KW-1185">Reference proteome</keyword>
<organism evidence="4 5">
    <name type="scientific">Cucumis sativus</name>
    <name type="common">Cucumber</name>
    <dbReference type="NCBI Taxonomy" id="3659"/>
    <lineage>
        <taxon>Eukaryota</taxon>
        <taxon>Viridiplantae</taxon>
        <taxon>Streptophyta</taxon>
        <taxon>Embryophyta</taxon>
        <taxon>Tracheophyta</taxon>
        <taxon>Spermatophyta</taxon>
        <taxon>Magnoliopsida</taxon>
        <taxon>eudicotyledons</taxon>
        <taxon>Gunneridae</taxon>
        <taxon>Pentapetalae</taxon>
        <taxon>rosids</taxon>
        <taxon>fabids</taxon>
        <taxon>Cucurbitales</taxon>
        <taxon>Cucurbitaceae</taxon>
        <taxon>Benincaseae</taxon>
        <taxon>Cucumis</taxon>
    </lineage>
</organism>
<dbReference type="AlphaFoldDB" id="A0A0A0KEB8"/>
<dbReference type="InterPro" id="IPR008502">
    <property type="entry name" value="Prolamin-like"/>
</dbReference>